<dbReference type="Proteomes" id="UP000027980">
    <property type="component" value="Chromosome"/>
</dbReference>
<dbReference type="KEGG" id="tap:GZ22_00330"/>
<comment type="similarity">
    <text evidence="1">Belongs to the short-chain dehydrogenases/reductases (SDR) family.</text>
</comment>
<organism evidence="3 4">
    <name type="scientific">Terribacillus saccharophilus</name>
    <dbReference type="NCBI Taxonomy" id="361277"/>
    <lineage>
        <taxon>Bacteria</taxon>
        <taxon>Bacillati</taxon>
        <taxon>Bacillota</taxon>
        <taxon>Bacilli</taxon>
        <taxon>Bacillales</taxon>
        <taxon>Bacillaceae</taxon>
        <taxon>Terribacillus</taxon>
    </lineage>
</organism>
<dbReference type="PRINTS" id="PR00081">
    <property type="entry name" value="GDHRDH"/>
</dbReference>
<dbReference type="InterPro" id="IPR036291">
    <property type="entry name" value="NAD(P)-bd_dom_sf"/>
</dbReference>
<dbReference type="RefSeq" id="WP_038557617.1">
    <property type="nucleotide sequence ID" value="NZ_CP008876.1"/>
</dbReference>
<dbReference type="GO" id="GO:0008206">
    <property type="term" value="P:bile acid metabolic process"/>
    <property type="evidence" value="ECO:0007669"/>
    <property type="project" value="UniProtKB-ARBA"/>
</dbReference>
<sequence length="250" mass="26127">MGRHKVAVVTGGGSGLGQAAALRLAEEGVAISVVDVSEVAGLETVRLVEEKGSKAIFVKADVSKAEEVKHYVDKTVEAFGTIDMFYNNAGISGPGVKFVDNTIEQIDMVLGINLNGALYGLKYVLEVMLANGGGRIVNTSSTAGVVGQATVGTYSATKHAMVGITKTLAAEYAEQGIVVNAIAPGTTETPMVREYKEKNPDAFKNATEPIPQKRLGQPEEVAELVTFLLTGKAPYINGVVVPIDGGFTAI</sequence>
<dbReference type="AlphaFoldDB" id="A0A075LHA4"/>
<dbReference type="GeneID" id="34222656"/>
<dbReference type="PANTHER" id="PTHR42760:SF133">
    <property type="entry name" value="3-OXOACYL-[ACYL-CARRIER-PROTEIN] REDUCTASE"/>
    <property type="match status" value="1"/>
</dbReference>
<dbReference type="InterPro" id="IPR002347">
    <property type="entry name" value="SDR_fam"/>
</dbReference>
<dbReference type="CDD" id="cd05233">
    <property type="entry name" value="SDR_c"/>
    <property type="match status" value="1"/>
</dbReference>
<gene>
    <name evidence="3" type="ORF">GZ22_00330</name>
</gene>
<dbReference type="PANTHER" id="PTHR42760">
    <property type="entry name" value="SHORT-CHAIN DEHYDROGENASES/REDUCTASES FAMILY MEMBER"/>
    <property type="match status" value="1"/>
</dbReference>
<dbReference type="EMBL" id="CP008876">
    <property type="protein sequence ID" value="AIF65252.1"/>
    <property type="molecule type" value="Genomic_DNA"/>
</dbReference>
<dbReference type="InterPro" id="IPR020904">
    <property type="entry name" value="Sc_DH/Rdtase_CS"/>
</dbReference>
<dbReference type="PRINTS" id="PR00080">
    <property type="entry name" value="SDRFAMILY"/>
</dbReference>
<reference evidence="3 4" key="1">
    <citation type="submission" date="2014-07" db="EMBL/GenBank/DDBJ databases">
        <title>Complete genome sequence of a moderately halophilic bacterium Terribacillus aidingensis MP602, isolated from Cryptomeria fortunei in Tianmu mountain in China.</title>
        <authorList>
            <person name="Wang Y."/>
            <person name="Lu P."/>
            <person name="Zhang L."/>
        </authorList>
    </citation>
    <scope>NUCLEOTIDE SEQUENCE [LARGE SCALE GENOMIC DNA]</scope>
    <source>
        <strain evidence="3 4">MP602</strain>
    </source>
</reference>
<dbReference type="HOGENOM" id="CLU_010194_1_0_9"/>
<accession>A0A075LHA4</accession>
<keyword evidence="2" id="KW-0560">Oxidoreductase</keyword>
<dbReference type="Pfam" id="PF13561">
    <property type="entry name" value="adh_short_C2"/>
    <property type="match status" value="1"/>
</dbReference>
<name>A0A075LHA4_9BACI</name>
<dbReference type="Gene3D" id="3.40.50.720">
    <property type="entry name" value="NAD(P)-binding Rossmann-like Domain"/>
    <property type="match status" value="1"/>
</dbReference>
<dbReference type="NCBIfam" id="NF005559">
    <property type="entry name" value="PRK07231.1"/>
    <property type="match status" value="1"/>
</dbReference>
<dbReference type="SUPFAM" id="SSF51735">
    <property type="entry name" value="NAD(P)-binding Rossmann-fold domains"/>
    <property type="match status" value="1"/>
</dbReference>
<evidence type="ECO:0000313" key="3">
    <source>
        <dbReference type="EMBL" id="AIF65252.1"/>
    </source>
</evidence>
<dbReference type="OrthoDB" id="306388at2"/>
<proteinExistence type="inferred from homology"/>
<evidence type="ECO:0000256" key="2">
    <source>
        <dbReference type="ARBA" id="ARBA00023002"/>
    </source>
</evidence>
<protein>
    <submittedName>
        <fullName evidence="3">Short-chain dehydrogenase</fullName>
    </submittedName>
</protein>
<evidence type="ECO:0000313" key="4">
    <source>
        <dbReference type="Proteomes" id="UP000027980"/>
    </source>
</evidence>
<dbReference type="GO" id="GO:0006633">
    <property type="term" value="P:fatty acid biosynthetic process"/>
    <property type="evidence" value="ECO:0007669"/>
    <property type="project" value="TreeGrafter"/>
</dbReference>
<dbReference type="PROSITE" id="PS00061">
    <property type="entry name" value="ADH_SHORT"/>
    <property type="match status" value="1"/>
</dbReference>
<evidence type="ECO:0000256" key="1">
    <source>
        <dbReference type="ARBA" id="ARBA00006484"/>
    </source>
</evidence>
<dbReference type="FunFam" id="3.40.50.720:FF:000084">
    <property type="entry name" value="Short-chain dehydrogenase reductase"/>
    <property type="match status" value="1"/>
</dbReference>
<dbReference type="GO" id="GO:0048038">
    <property type="term" value="F:quinone binding"/>
    <property type="evidence" value="ECO:0007669"/>
    <property type="project" value="TreeGrafter"/>
</dbReference>
<dbReference type="GO" id="GO:0016616">
    <property type="term" value="F:oxidoreductase activity, acting on the CH-OH group of donors, NAD or NADP as acceptor"/>
    <property type="evidence" value="ECO:0007669"/>
    <property type="project" value="TreeGrafter"/>
</dbReference>